<dbReference type="AlphaFoldDB" id="X1TZQ5"/>
<feature type="non-terminal residue" evidence="1">
    <location>
        <position position="33"/>
    </location>
</feature>
<accession>X1TZQ5</accession>
<reference evidence="1" key="1">
    <citation type="journal article" date="2014" name="Front. Microbiol.">
        <title>High frequency of phylogenetically diverse reductive dehalogenase-homologous genes in deep subseafloor sedimentary metagenomes.</title>
        <authorList>
            <person name="Kawai M."/>
            <person name="Futagami T."/>
            <person name="Toyoda A."/>
            <person name="Takaki Y."/>
            <person name="Nishi S."/>
            <person name="Hori S."/>
            <person name="Arai W."/>
            <person name="Tsubouchi T."/>
            <person name="Morono Y."/>
            <person name="Uchiyama I."/>
            <person name="Ito T."/>
            <person name="Fujiyama A."/>
            <person name="Inagaki F."/>
            <person name="Takami H."/>
        </authorList>
    </citation>
    <scope>NUCLEOTIDE SEQUENCE</scope>
    <source>
        <strain evidence="1">Expedition CK06-06</strain>
    </source>
</reference>
<comment type="caution">
    <text evidence="1">The sequence shown here is derived from an EMBL/GenBank/DDBJ whole genome shotgun (WGS) entry which is preliminary data.</text>
</comment>
<organism evidence="1">
    <name type="scientific">marine sediment metagenome</name>
    <dbReference type="NCBI Taxonomy" id="412755"/>
    <lineage>
        <taxon>unclassified sequences</taxon>
        <taxon>metagenomes</taxon>
        <taxon>ecological metagenomes</taxon>
    </lineage>
</organism>
<name>X1TZQ5_9ZZZZ</name>
<proteinExistence type="predicted"/>
<gene>
    <name evidence="1" type="ORF">S12H4_49267</name>
</gene>
<evidence type="ECO:0000313" key="1">
    <source>
        <dbReference type="EMBL" id="GAJ10798.1"/>
    </source>
</evidence>
<dbReference type="EMBL" id="BARW01030890">
    <property type="protein sequence ID" value="GAJ10798.1"/>
    <property type="molecule type" value="Genomic_DNA"/>
</dbReference>
<protein>
    <submittedName>
        <fullName evidence="1">Uncharacterized protein</fullName>
    </submittedName>
</protein>
<sequence length="33" mass="3580">MNVVFNITGSQLRGVLEVLPGTARIVDIVINIK</sequence>